<evidence type="ECO:0000256" key="6">
    <source>
        <dbReference type="ARBA" id="ARBA00022729"/>
    </source>
</evidence>
<evidence type="ECO:0000256" key="8">
    <source>
        <dbReference type="ARBA" id="ARBA00023288"/>
    </source>
</evidence>
<comment type="subcellular location">
    <subcellularLocation>
        <location evidence="1">Membrane</location>
        <topology evidence="1">Lipid-anchor</topology>
        <topology evidence="1">GPI-anchor</topology>
    </subcellularLocation>
    <subcellularLocation>
        <location evidence="2">Secreted</location>
    </subcellularLocation>
</comment>
<feature type="transmembrane region" description="Helical" evidence="11">
    <location>
        <begin position="156"/>
        <end position="177"/>
    </location>
</feature>
<dbReference type="OrthoDB" id="5426355at2759"/>
<organism evidence="14 15">
    <name type="scientific">Lepidopterella palustris CBS 459.81</name>
    <dbReference type="NCBI Taxonomy" id="1314670"/>
    <lineage>
        <taxon>Eukaryota</taxon>
        <taxon>Fungi</taxon>
        <taxon>Dikarya</taxon>
        <taxon>Ascomycota</taxon>
        <taxon>Pezizomycotina</taxon>
        <taxon>Dothideomycetes</taxon>
        <taxon>Pleosporomycetidae</taxon>
        <taxon>Mytilinidiales</taxon>
        <taxon>Argynnaceae</taxon>
        <taxon>Lepidopterella</taxon>
    </lineage>
</organism>
<sequence length="426" mass="44277">MLFSFSFILFSAVASAQSVIDYSKLPACAKSCSVLQQAEGGCVPPAALVSNQATYQSCFCQSAFLTSLKTSPSLCEPACSADDATAIESYYVSLCNGPVVEPATTTQTTATTTATTAATTTTTGTNTATGTAVAGNKGVSDANSSNNSWFSHHWKWVLMLIVIFLAMIIIWPAAIFFKRRHNRKRDLQRGNLAAPDAFIVDHPLPQNTAHTSNTLSKEIGMPSPMAMSGGRGGMGMDSGIAPPRAARVRSRSNTLTSMGHGSHGNVPQPVVWGPHQNQAHGSPLNSVPPSPTLNSPSPVFMNERARGSETRFANYHAAGMGKKGLNVEAAQVPSAGLLSPSPVSPIEEGPPRMGSPGFGGGGPVSAQMIREMRSKENVGRSGLGRGGVGVVDGDLGAGESGAGGMGMGRVLSKKLNKKASRSSRNE</sequence>
<keyword evidence="5" id="KW-0336">GPI-anchor</keyword>
<evidence type="ECO:0000256" key="5">
    <source>
        <dbReference type="ARBA" id="ARBA00022622"/>
    </source>
</evidence>
<feature type="signal peptide" evidence="12">
    <location>
        <begin position="1"/>
        <end position="16"/>
    </location>
</feature>
<proteinExistence type="inferred from homology"/>
<dbReference type="AlphaFoldDB" id="A0A8E2EBC9"/>
<keyword evidence="11" id="KW-1133">Transmembrane helix</keyword>
<dbReference type="GO" id="GO:0005576">
    <property type="term" value="C:extracellular region"/>
    <property type="evidence" value="ECO:0007669"/>
    <property type="project" value="UniProtKB-SubCell"/>
</dbReference>
<evidence type="ECO:0000313" key="15">
    <source>
        <dbReference type="Proteomes" id="UP000250266"/>
    </source>
</evidence>
<feature type="region of interest" description="Disordered" evidence="10">
    <location>
        <begin position="395"/>
        <end position="426"/>
    </location>
</feature>
<keyword evidence="11" id="KW-0472">Membrane</keyword>
<protein>
    <recommendedName>
        <fullName evidence="13">CFEM domain-containing protein</fullName>
    </recommendedName>
</protein>
<evidence type="ECO:0000256" key="1">
    <source>
        <dbReference type="ARBA" id="ARBA00004589"/>
    </source>
</evidence>
<keyword evidence="15" id="KW-1185">Reference proteome</keyword>
<name>A0A8E2EBC9_9PEZI</name>
<keyword evidence="6 12" id="KW-0732">Signal</keyword>
<comment type="caution">
    <text evidence="9">Lacks conserved residue(s) required for the propagation of feature annotation.</text>
</comment>
<evidence type="ECO:0000256" key="12">
    <source>
        <dbReference type="SAM" id="SignalP"/>
    </source>
</evidence>
<dbReference type="GO" id="GO:0098552">
    <property type="term" value="C:side of membrane"/>
    <property type="evidence" value="ECO:0007669"/>
    <property type="project" value="UniProtKB-KW"/>
</dbReference>
<evidence type="ECO:0000256" key="9">
    <source>
        <dbReference type="PROSITE-ProRule" id="PRU01356"/>
    </source>
</evidence>
<feature type="chain" id="PRO_5034881333" description="CFEM domain-containing protein" evidence="12">
    <location>
        <begin position="17"/>
        <end position="426"/>
    </location>
</feature>
<evidence type="ECO:0000256" key="2">
    <source>
        <dbReference type="ARBA" id="ARBA00004613"/>
    </source>
</evidence>
<feature type="domain" description="CFEM" evidence="13">
    <location>
        <begin position="1"/>
        <end position="121"/>
    </location>
</feature>
<gene>
    <name evidence="14" type="ORF">K432DRAFT_404336</name>
</gene>
<keyword evidence="4" id="KW-0964">Secreted</keyword>
<dbReference type="Proteomes" id="UP000250266">
    <property type="component" value="Unassembled WGS sequence"/>
</dbReference>
<dbReference type="InterPro" id="IPR008427">
    <property type="entry name" value="Extracellular_membr_CFEM_dom"/>
</dbReference>
<keyword evidence="5" id="KW-0325">Glycoprotein</keyword>
<keyword evidence="7" id="KW-1015">Disulfide bond</keyword>
<reference evidence="14 15" key="1">
    <citation type="journal article" date="2016" name="Nat. Commun.">
        <title>Ectomycorrhizal ecology is imprinted in the genome of the dominant symbiotic fungus Cenococcum geophilum.</title>
        <authorList>
            <consortium name="DOE Joint Genome Institute"/>
            <person name="Peter M."/>
            <person name="Kohler A."/>
            <person name="Ohm R.A."/>
            <person name="Kuo A."/>
            <person name="Krutzmann J."/>
            <person name="Morin E."/>
            <person name="Arend M."/>
            <person name="Barry K.W."/>
            <person name="Binder M."/>
            <person name="Choi C."/>
            <person name="Clum A."/>
            <person name="Copeland A."/>
            <person name="Grisel N."/>
            <person name="Haridas S."/>
            <person name="Kipfer T."/>
            <person name="LaButti K."/>
            <person name="Lindquist E."/>
            <person name="Lipzen A."/>
            <person name="Maire R."/>
            <person name="Meier B."/>
            <person name="Mihaltcheva S."/>
            <person name="Molinier V."/>
            <person name="Murat C."/>
            <person name="Poggeler S."/>
            <person name="Quandt C.A."/>
            <person name="Sperisen C."/>
            <person name="Tritt A."/>
            <person name="Tisserant E."/>
            <person name="Crous P.W."/>
            <person name="Henrissat B."/>
            <person name="Nehls U."/>
            <person name="Egli S."/>
            <person name="Spatafora J.W."/>
            <person name="Grigoriev I.V."/>
            <person name="Martin F.M."/>
        </authorList>
    </citation>
    <scope>NUCLEOTIDE SEQUENCE [LARGE SCALE GENOMIC DNA]</scope>
    <source>
        <strain evidence="14 15">CBS 459.81</strain>
    </source>
</reference>
<evidence type="ECO:0000256" key="7">
    <source>
        <dbReference type="ARBA" id="ARBA00023157"/>
    </source>
</evidence>
<evidence type="ECO:0000313" key="14">
    <source>
        <dbReference type="EMBL" id="OCK80872.1"/>
    </source>
</evidence>
<evidence type="ECO:0000256" key="11">
    <source>
        <dbReference type="SAM" id="Phobius"/>
    </source>
</evidence>
<keyword evidence="8" id="KW-0449">Lipoprotein</keyword>
<evidence type="ECO:0000256" key="4">
    <source>
        <dbReference type="ARBA" id="ARBA00022525"/>
    </source>
</evidence>
<evidence type="ECO:0000256" key="10">
    <source>
        <dbReference type="SAM" id="MobiDB-lite"/>
    </source>
</evidence>
<accession>A0A8E2EBC9</accession>
<keyword evidence="11" id="KW-0812">Transmembrane</keyword>
<feature type="compositionally biased region" description="Gly residues" evidence="10">
    <location>
        <begin position="395"/>
        <end position="407"/>
    </location>
</feature>
<dbReference type="PROSITE" id="PS52012">
    <property type="entry name" value="CFEM"/>
    <property type="match status" value="1"/>
</dbReference>
<feature type="compositionally biased region" description="Basic residues" evidence="10">
    <location>
        <begin position="411"/>
        <end position="426"/>
    </location>
</feature>
<evidence type="ECO:0000259" key="13">
    <source>
        <dbReference type="PROSITE" id="PS52012"/>
    </source>
</evidence>
<dbReference type="EMBL" id="KV744942">
    <property type="protein sequence ID" value="OCK80872.1"/>
    <property type="molecule type" value="Genomic_DNA"/>
</dbReference>
<comment type="similarity">
    <text evidence="3">Belongs to the RBT5 family.</text>
</comment>
<evidence type="ECO:0000256" key="3">
    <source>
        <dbReference type="ARBA" id="ARBA00010031"/>
    </source>
</evidence>